<accession>A0A1B2ID36</accession>
<gene>
    <name evidence="1" type="ORF">HUXLEY_104</name>
</gene>
<dbReference type="RefSeq" id="YP_009293072.1">
    <property type="nucleotide sequence ID" value="NC_031127.1"/>
</dbReference>
<protein>
    <recommendedName>
        <fullName evidence="3">Phi92_gp047</fullName>
    </recommendedName>
</protein>
<evidence type="ECO:0008006" key="3">
    <source>
        <dbReference type="Google" id="ProtNLM"/>
    </source>
</evidence>
<organism evidence="1 2">
    <name type="scientific">Erwinia phage vB_EamM_Huxley</name>
    <dbReference type="NCBI Taxonomy" id="1883373"/>
    <lineage>
        <taxon>Viruses</taxon>
        <taxon>Duplodnaviria</taxon>
        <taxon>Heunggongvirae</taxon>
        <taxon>Uroviricota</taxon>
        <taxon>Caudoviricetes</taxon>
        <taxon>Chimalliviridae</taxon>
        <taxon>Machinavirus</taxon>
        <taxon>Machinavirus machina</taxon>
    </lineage>
</organism>
<sequence>MTIIYRIAVIGSRETEEATMSEMYMALLRGFNMLHHRGYKILYSSGGCWKGPDQLQFRFAQQWANTIDQDTGKKVVWDDEFICYLADNKKMGWLPGLHRNVDFRVIAQDERYRDIVRKLHSYPDKLKEFAWALHGRNLNIIMGDNLDTPVDAVYYSAPLDKDGNPTGGTAMGVKYAKECGIPCYNHGYDARKWLETVRLL</sequence>
<proteinExistence type="predicted"/>
<dbReference type="EMBL" id="KX397368">
    <property type="protein sequence ID" value="ANZ49186.1"/>
    <property type="molecule type" value="Genomic_DNA"/>
</dbReference>
<reference evidence="2" key="1">
    <citation type="submission" date="2016-06" db="EMBL/GenBank/DDBJ databases">
        <authorList>
            <person name="Berg J.A."/>
            <person name="Grossarth S.E."/>
            <person name="Jarvis T.M."/>
            <person name="Merrill B.D."/>
            <person name="Breakwell D.P."/>
            <person name="Hope S."/>
            <person name="Grose J.H."/>
        </authorList>
    </citation>
    <scope>NUCLEOTIDE SEQUENCE [LARGE SCALE GENOMIC DNA]</scope>
</reference>
<name>A0A1B2ID36_9CAUD</name>
<evidence type="ECO:0000313" key="1">
    <source>
        <dbReference type="EMBL" id="ANZ49186.1"/>
    </source>
</evidence>
<dbReference type="OrthoDB" id="24011at10239"/>
<dbReference type="KEGG" id="vg:29069226"/>
<dbReference type="Proteomes" id="UP000203302">
    <property type="component" value="Segment"/>
</dbReference>
<dbReference type="GeneID" id="29069226"/>
<evidence type="ECO:0000313" key="2">
    <source>
        <dbReference type="Proteomes" id="UP000203302"/>
    </source>
</evidence>